<reference evidence="3 4" key="1">
    <citation type="journal article" date="2016" name="Front. Microbiol.">
        <title>Fuerstia marisgermanicae gen. nov., sp. nov., an Unusual Member of the Phylum Planctomycetes from the German Wadden Sea.</title>
        <authorList>
            <person name="Kohn T."/>
            <person name="Heuer A."/>
            <person name="Jogler M."/>
            <person name="Vollmers J."/>
            <person name="Boedeker C."/>
            <person name="Bunk B."/>
            <person name="Rast P."/>
            <person name="Borchert D."/>
            <person name="Glockner I."/>
            <person name="Freese H.M."/>
            <person name="Klenk H.P."/>
            <person name="Overmann J."/>
            <person name="Kaster A.K."/>
            <person name="Rohde M."/>
            <person name="Wiegand S."/>
            <person name="Jogler C."/>
        </authorList>
    </citation>
    <scope>NUCLEOTIDE SEQUENCE [LARGE SCALE GENOMIC DNA]</scope>
    <source>
        <strain evidence="3 4">NH11</strain>
    </source>
</reference>
<dbReference type="EMBL" id="CP017641">
    <property type="protein sequence ID" value="APZ91577.1"/>
    <property type="molecule type" value="Genomic_DNA"/>
</dbReference>
<dbReference type="SUPFAM" id="SSF56954">
    <property type="entry name" value="Outer membrane efflux proteins (OEP)"/>
    <property type="match status" value="1"/>
</dbReference>
<organism evidence="3 4">
    <name type="scientific">Fuerstiella marisgermanici</name>
    <dbReference type="NCBI Taxonomy" id="1891926"/>
    <lineage>
        <taxon>Bacteria</taxon>
        <taxon>Pseudomonadati</taxon>
        <taxon>Planctomycetota</taxon>
        <taxon>Planctomycetia</taxon>
        <taxon>Planctomycetales</taxon>
        <taxon>Planctomycetaceae</taxon>
        <taxon>Fuerstiella</taxon>
    </lineage>
</organism>
<dbReference type="OrthoDB" id="9783163at2"/>
<dbReference type="Gene3D" id="2.20.200.10">
    <property type="entry name" value="Outer membrane efflux proteins (OEP)"/>
    <property type="match status" value="1"/>
</dbReference>
<dbReference type="PANTHER" id="PTHR30203:SF30">
    <property type="entry name" value="OUTER MEMBRANE PROTEIN-RELATED"/>
    <property type="match status" value="1"/>
</dbReference>
<dbReference type="PANTHER" id="PTHR30203">
    <property type="entry name" value="OUTER MEMBRANE CATION EFFLUX PROTEIN"/>
    <property type="match status" value="1"/>
</dbReference>
<dbReference type="GO" id="GO:0015562">
    <property type="term" value="F:efflux transmembrane transporter activity"/>
    <property type="evidence" value="ECO:0007669"/>
    <property type="project" value="InterPro"/>
</dbReference>
<dbReference type="Gene3D" id="1.20.1600.10">
    <property type="entry name" value="Outer membrane efflux proteins (OEP)"/>
    <property type="match status" value="1"/>
</dbReference>
<dbReference type="RefSeq" id="WP_077023314.1">
    <property type="nucleotide sequence ID" value="NZ_CP017641.1"/>
</dbReference>
<dbReference type="STRING" id="1891926.Fuma_01166"/>
<dbReference type="InterPro" id="IPR010131">
    <property type="entry name" value="MdtP/NodT-like"/>
</dbReference>
<keyword evidence="4" id="KW-1185">Reference proteome</keyword>
<protein>
    <submittedName>
        <fullName evidence="3">Outer membrane protein OprM</fullName>
    </submittedName>
</protein>
<dbReference type="AlphaFoldDB" id="A0A1P8WBY6"/>
<evidence type="ECO:0000313" key="3">
    <source>
        <dbReference type="EMBL" id="APZ91577.1"/>
    </source>
</evidence>
<dbReference type="Pfam" id="PF02321">
    <property type="entry name" value="OEP"/>
    <property type="match status" value="1"/>
</dbReference>
<comment type="similarity">
    <text evidence="1">Belongs to the outer membrane factor (OMF) (TC 1.B.17) family.</text>
</comment>
<dbReference type="InterPro" id="IPR003423">
    <property type="entry name" value="OMP_efflux"/>
</dbReference>
<dbReference type="KEGG" id="fmr:Fuma_01166"/>
<gene>
    <name evidence="3" type="primary">oprM</name>
    <name evidence="3" type="ORF">Fuma_01166</name>
</gene>
<evidence type="ECO:0000313" key="4">
    <source>
        <dbReference type="Proteomes" id="UP000187735"/>
    </source>
</evidence>
<accession>A0A1P8WBY6</accession>
<proteinExistence type="inferred from homology"/>
<name>A0A1P8WBY6_9PLAN</name>
<dbReference type="Proteomes" id="UP000187735">
    <property type="component" value="Chromosome"/>
</dbReference>
<evidence type="ECO:0000256" key="1">
    <source>
        <dbReference type="ARBA" id="ARBA00007613"/>
    </source>
</evidence>
<sequence>MPSRLFPCLCTWQSRRQGATSASIGPSFNWKILNYGRIANNVLLQDNRFDQALVNYRNVALTAQREVEDGIIDFLRFHDQLKHQEISAKAAARTAELGRFRYEAGKIAFNSVFVYEADLVSKQDSLIQTRANAALALINTYKALGGGWQIRQREPYDGVNRGVPSPVAFQQTDLEEVPALEAPDSLPDEDDPAQELTIAQ</sequence>
<evidence type="ECO:0000256" key="2">
    <source>
        <dbReference type="SAM" id="MobiDB-lite"/>
    </source>
</evidence>
<feature type="region of interest" description="Disordered" evidence="2">
    <location>
        <begin position="181"/>
        <end position="200"/>
    </location>
</feature>